<name>A0AAN8S5M8_POLSC</name>
<reference evidence="1 2" key="1">
    <citation type="submission" date="2023-10" db="EMBL/GenBank/DDBJ databases">
        <title>Genomes of two closely related lineages of the louse Polyplax serrata with different host specificities.</title>
        <authorList>
            <person name="Martinu J."/>
            <person name="Tarabai H."/>
            <person name="Stefka J."/>
            <person name="Hypsa V."/>
        </authorList>
    </citation>
    <scope>NUCLEOTIDE SEQUENCE [LARGE SCALE GENOMIC DNA]</scope>
    <source>
        <strain evidence="1">HR10_N</strain>
    </source>
</reference>
<dbReference type="EMBL" id="JAWJWE010000036">
    <property type="protein sequence ID" value="KAK6629797.1"/>
    <property type="molecule type" value="Genomic_DNA"/>
</dbReference>
<comment type="caution">
    <text evidence="1">The sequence shown here is derived from an EMBL/GenBank/DDBJ whole genome shotgun (WGS) entry which is preliminary data.</text>
</comment>
<evidence type="ECO:0000313" key="1">
    <source>
        <dbReference type="EMBL" id="KAK6629797.1"/>
    </source>
</evidence>
<protein>
    <submittedName>
        <fullName evidence="1">Uncharacterized protein</fullName>
    </submittedName>
</protein>
<dbReference type="AlphaFoldDB" id="A0AAN8S5M8"/>
<accession>A0AAN8S5M8</accession>
<gene>
    <name evidence="1" type="ORF">RUM43_003617</name>
</gene>
<sequence length="60" mass="6559">MTTSYSPIKYPPLGSLLIRLLLSKLAFESHATLHLQYLVVSGTKPLASLGFLLPICAQNM</sequence>
<evidence type="ECO:0000313" key="2">
    <source>
        <dbReference type="Proteomes" id="UP001372834"/>
    </source>
</evidence>
<dbReference type="Proteomes" id="UP001372834">
    <property type="component" value="Unassembled WGS sequence"/>
</dbReference>
<proteinExistence type="predicted"/>
<organism evidence="1 2">
    <name type="scientific">Polyplax serrata</name>
    <name type="common">Common mouse louse</name>
    <dbReference type="NCBI Taxonomy" id="468196"/>
    <lineage>
        <taxon>Eukaryota</taxon>
        <taxon>Metazoa</taxon>
        <taxon>Ecdysozoa</taxon>
        <taxon>Arthropoda</taxon>
        <taxon>Hexapoda</taxon>
        <taxon>Insecta</taxon>
        <taxon>Pterygota</taxon>
        <taxon>Neoptera</taxon>
        <taxon>Paraneoptera</taxon>
        <taxon>Psocodea</taxon>
        <taxon>Troctomorpha</taxon>
        <taxon>Phthiraptera</taxon>
        <taxon>Anoplura</taxon>
        <taxon>Polyplacidae</taxon>
        <taxon>Polyplax</taxon>
    </lineage>
</organism>